<dbReference type="InterPro" id="IPR046820">
    <property type="entry name" value="MmeI_TRD"/>
</dbReference>
<dbReference type="PRINTS" id="PR00507">
    <property type="entry name" value="N12N6MTFRASE"/>
</dbReference>
<evidence type="ECO:0000256" key="4">
    <source>
        <dbReference type="ARBA" id="ARBA00022691"/>
    </source>
</evidence>
<dbReference type="RefSeq" id="WP_381236194.1">
    <property type="nucleotide sequence ID" value="NZ_JBHSKH010000026.1"/>
</dbReference>
<protein>
    <recommendedName>
        <fullName evidence="1">site-specific DNA-methyltransferase (adenine-specific)</fullName>
        <ecNumber evidence="1">2.1.1.72</ecNumber>
    </recommendedName>
</protein>
<evidence type="ECO:0000259" key="7">
    <source>
        <dbReference type="Pfam" id="PF20466"/>
    </source>
</evidence>
<evidence type="ECO:0000313" key="9">
    <source>
        <dbReference type="Proteomes" id="UP001597058"/>
    </source>
</evidence>
<feature type="domain" description="Type II methyltransferase M.TaqI-like" evidence="6">
    <location>
        <begin position="711"/>
        <end position="992"/>
    </location>
</feature>
<evidence type="ECO:0000313" key="8">
    <source>
        <dbReference type="EMBL" id="MFD1308376.1"/>
    </source>
</evidence>
<dbReference type="GO" id="GO:0008168">
    <property type="term" value="F:methyltransferase activity"/>
    <property type="evidence" value="ECO:0007669"/>
    <property type="project" value="UniProtKB-KW"/>
</dbReference>
<evidence type="ECO:0000256" key="3">
    <source>
        <dbReference type="ARBA" id="ARBA00022679"/>
    </source>
</evidence>
<dbReference type="Pfam" id="PF07669">
    <property type="entry name" value="Eco57I"/>
    <property type="match status" value="1"/>
</dbReference>
<dbReference type="PANTHER" id="PTHR33841">
    <property type="entry name" value="DNA METHYLTRANSFERASE YEEA-RELATED"/>
    <property type="match status" value="1"/>
</dbReference>
<gene>
    <name evidence="8" type="ORF">ACFQ5X_21280</name>
</gene>
<dbReference type="PROSITE" id="PS00092">
    <property type="entry name" value="N6_MTASE"/>
    <property type="match status" value="1"/>
</dbReference>
<accession>A0ABW3XFS9</accession>
<evidence type="ECO:0000259" key="6">
    <source>
        <dbReference type="Pfam" id="PF07669"/>
    </source>
</evidence>
<dbReference type="PANTHER" id="PTHR33841:SF1">
    <property type="entry name" value="DNA METHYLTRANSFERASE A"/>
    <property type="match status" value="1"/>
</dbReference>
<dbReference type="Gene3D" id="3.40.50.150">
    <property type="entry name" value="Vaccinia Virus protein VP39"/>
    <property type="match status" value="2"/>
</dbReference>
<comment type="caution">
    <text evidence="8">The sequence shown here is derived from an EMBL/GenBank/DDBJ whole genome shotgun (WGS) entry which is preliminary data.</text>
</comment>
<dbReference type="InterPro" id="IPR029063">
    <property type="entry name" value="SAM-dependent_MTases_sf"/>
</dbReference>
<proteinExistence type="predicted"/>
<evidence type="ECO:0000256" key="2">
    <source>
        <dbReference type="ARBA" id="ARBA00022603"/>
    </source>
</evidence>
<dbReference type="SUPFAM" id="SSF53335">
    <property type="entry name" value="S-adenosyl-L-methionine-dependent methyltransferases"/>
    <property type="match status" value="1"/>
</dbReference>
<keyword evidence="4" id="KW-0949">S-adenosyl-L-methionine</keyword>
<keyword evidence="9" id="KW-1185">Reference proteome</keyword>
<dbReference type="EC" id="2.1.1.72" evidence="1"/>
<dbReference type="Proteomes" id="UP001597058">
    <property type="component" value="Unassembled WGS sequence"/>
</dbReference>
<dbReference type="InterPro" id="IPR011639">
    <property type="entry name" value="MethylTrfase_TaqI-like_dom"/>
</dbReference>
<keyword evidence="2 8" id="KW-0489">Methyltransferase</keyword>
<organism evidence="8 9">
    <name type="scientific">Streptomyces kaempferi</name>
    <dbReference type="NCBI Taxonomy" id="333725"/>
    <lineage>
        <taxon>Bacteria</taxon>
        <taxon>Bacillati</taxon>
        <taxon>Actinomycetota</taxon>
        <taxon>Actinomycetes</taxon>
        <taxon>Kitasatosporales</taxon>
        <taxon>Streptomycetaceae</taxon>
        <taxon>Streptomyces</taxon>
    </lineage>
</organism>
<name>A0ABW3XFS9_9ACTN</name>
<sequence>MSRPAATSFRGSSRGVAAARAKAMDGRGQHQEWLDLTEVSGPFLTMPVLLQAWPQLDALDKDQRTRLRARHADWQADTTAGRDEWTAYILRSLLEWGDALALRQGQDEDLALDRLALDVPEHGAHVRADFALTEPGIDLAAEPDTESVTKRVRLLGMTVPSGTAPTARPNWGDDWAASPADRLARLLRHHDVPLGLVTDGRWWCLVWAPVGGVTTTAVFDAIDWNAAAERNVVRAFVSLLRRRRFFEYAESESLVGLLKKSLDAGDEVTEALGIQVRQAVEQLVDAIGRADARAMEHGAPGLRASGVEASEVYRGAVAVMMRVVFLLFAEERGLLPADNEVYARSYSARFLRAELKSRADAEGEPALEHTTAAWHRLIALFHAVHGGVSHPELELPAYDGSIFDPDTYSWLEQSSPLLPIDDRTVLHMLQSVQEVRVGTGKLKETRTLSFRALGVEEIGYVYEGLLSYDGRRAVETMVGLIGPDGVEHEVPLRELESLAASSRDVKTLVKKIYEKWKDPKPPASAARLEKLLVPAKDEAAALEARRLLLAACRDAALTERLLPFFGIIRRDLRDLPVVIPAGALFVTESSLRKNTGTHYTPRRLAEEVVLHALEPLVYEPGPLQTADAGEWVPKTAEQILELKVADIAMGSAAFLVAACRYLADRLIEAWEREGREEAVKYRAGRAVDAVTAADAESDPVVIEGRRQIIEHCLYGVDINPMAVEMAKLSLWLVSMDPTRPFTFLDDRLVAGDSLLGVTSLEQLKAVHLDVEKGDLLGAEADTESLVAEVIAERHAITEIKGDGIEALGQKREHLRAVLEKTARLRLVGDLIAGAGLATCASGRVPWYEEEGGERVRDLFPSAARWAREIVREFVADDSIAVAEAREQARKWLASELPEGSLDRVPLHWPLEFPEVFVERGGFDAVVGNPPFLGGPKITPSLGLAYRQHLVSAVSGGVSKTNTDLIAFFLMRCRTLVRHGGGMGVIATNSLAQGDTRVVGLDQLIAQGWCFYRAVKSRPWPARSAALEYCAVWASRYAAVTRVLDGRVVSGVTSSLNPESRVSSSVSALAQNRGKAFIGHHVNGMGFILESDAARDLIAQDLENEKVVQPYLVGHDLNQTPDSGASRWIVNFHDWDLSVARRFPTALEIVERLVRPEREGRNRAAHARRWWRFADYRLGMEEAISGLDQCVVITLHAHAVMPVMVPTGQVFSHALGVFASDDPGLLALLSSAPHYWWAIDRASTMKGDLRYTPTDVFETLVRPLLTNALRSAGARLNTYRSELMQRRGIGLTDTYGLVHNPSCVDSEIAELRAIHEEIDRATVSAYGWHDLLDETGQTSPTDPTHETFPLDHGFHETDQGTRYTIGLLARTEIIDRLRQLNHQAYADEVFLGLHKKPKTYVDMPSPSAEARRKKAEQKLATAGFDDGGLFAPDDALF</sequence>
<feature type="domain" description="MmeI-like target recognition" evidence="7">
    <location>
        <begin position="1080"/>
        <end position="1262"/>
    </location>
</feature>
<dbReference type="EMBL" id="JBHTMM010000026">
    <property type="protein sequence ID" value="MFD1308376.1"/>
    <property type="molecule type" value="Genomic_DNA"/>
</dbReference>
<dbReference type="InterPro" id="IPR002052">
    <property type="entry name" value="DNA_methylase_N6_adenine_CS"/>
</dbReference>
<reference evidence="9" key="1">
    <citation type="journal article" date="2019" name="Int. J. Syst. Evol. Microbiol.">
        <title>The Global Catalogue of Microorganisms (GCM) 10K type strain sequencing project: providing services to taxonomists for standard genome sequencing and annotation.</title>
        <authorList>
            <consortium name="The Broad Institute Genomics Platform"/>
            <consortium name="The Broad Institute Genome Sequencing Center for Infectious Disease"/>
            <person name="Wu L."/>
            <person name="Ma J."/>
        </authorList>
    </citation>
    <scope>NUCLEOTIDE SEQUENCE [LARGE SCALE GENOMIC DNA]</scope>
    <source>
        <strain evidence="9">CGMCC 4.7020</strain>
    </source>
</reference>
<comment type="catalytic activity">
    <reaction evidence="5">
        <text>a 2'-deoxyadenosine in DNA + S-adenosyl-L-methionine = an N(6)-methyl-2'-deoxyadenosine in DNA + S-adenosyl-L-homocysteine + H(+)</text>
        <dbReference type="Rhea" id="RHEA:15197"/>
        <dbReference type="Rhea" id="RHEA-COMP:12418"/>
        <dbReference type="Rhea" id="RHEA-COMP:12419"/>
        <dbReference type="ChEBI" id="CHEBI:15378"/>
        <dbReference type="ChEBI" id="CHEBI:57856"/>
        <dbReference type="ChEBI" id="CHEBI:59789"/>
        <dbReference type="ChEBI" id="CHEBI:90615"/>
        <dbReference type="ChEBI" id="CHEBI:90616"/>
        <dbReference type="EC" id="2.1.1.72"/>
    </reaction>
</comment>
<dbReference type="GO" id="GO:0032259">
    <property type="term" value="P:methylation"/>
    <property type="evidence" value="ECO:0007669"/>
    <property type="project" value="UniProtKB-KW"/>
</dbReference>
<keyword evidence="3" id="KW-0808">Transferase</keyword>
<dbReference type="Pfam" id="PF20466">
    <property type="entry name" value="MmeI_TRD"/>
    <property type="match status" value="1"/>
</dbReference>
<evidence type="ECO:0000256" key="1">
    <source>
        <dbReference type="ARBA" id="ARBA00011900"/>
    </source>
</evidence>
<evidence type="ECO:0000256" key="5">
    <source>
        <dbReference type="ARBA" id="ARBA00047942"/>
    </source>
</evidence>
<dbReference type="InterPro" id="IPR050953">
    <property type="entry name" value="N4_N6_ade-DNA_methylase"/>
</dbReference>